<evidence type="ECO:0000256" key="6">
    <source>
        <dbReference type="ARBA" id="ARBA00022989"/>
    </source>
</evidence>
<dbReference type="PANTHER" id="PTHR42985">
    <property type="entry name" value="SODIUM-COUPLED MONOCARBOXYLATE TRANSPORTER"/>
    <property type="match status" value="1"/>
</dbReference>
<comment type="similarity">
    <text evidence="2 11">Belongs to the sodium:solute symporter (SSF) (TC 2.A.21) family.</text>
</comment>
<dbReference type="GO" id="GO:0015293">
    <property type="term" value="F:symporter activity"/>
    <property type="evidence" value="ECO:0007669"/>
    <property type="project" value="TreeGrafter"/>
</dbReference>
<dbReference type="PROSITE" id="PS50283">
    <property type="entry name" value="NA_SOLUT_SYMP_3"/>
    <property type="match status" value="1"/>
</dbReference>
<evidence type="ECO:0000256" key="11">
    <source>
        <dbReference type="RuleBase" id="RU362091"/>
    </source>
</evidence>
<evidence type="ECO:0000256" key="12">
    <source>
        <dbReference type="SAM" id="Phobius"/>
    </source>
</evidence>
<dbReference type="AlphaFoldDB" id="A0A401PSQ2"/>
<accession>A0A401PSQ2</accession>
<evidence type="ECO:0000256" key="9">
    <source>
        <dbReference type="ARBA" id="ARBA00023136"/>
    </source>
</evidence>
<organism evidence="13 14">
    <name type="scientific">Scyliorhinus torazame</name>
    <name type="common">Cloudy catshark</name>
    <name type="synonym">Catulus torazame</name>
    <dbReference type="NCBI Taxonomy" id="75743"/>
    <lineage>
        <taxon>Eukaryota</taxon>
        <taxon>Metazoa</taxon>
        <taxon>Chordata</taxon>
        <taxon>Craniata</taxon>
        <taxon>Vertebrata</taxon>
        <taxon>Chondrichthyes</taxon>
        <taxon>Elasmobranchii</taxon>
        <taxon>Galeomorphii</taxon>
        <taxon>Galeoidea</taxon>
        <taxon>Carcharhiniformes</taxon>
        <taxon>Scyliorhinidae</taxon>
        <taxon>Scyliorhinus</taxon>
    </lineage>
</organism>
<dbReference type="InterPro" id="IPR051163">
    <property type="entry name" value="Sodium:Solute_Symporter_SSF"/>
</dbReference>
<dbReference type="GO" id="GO:0005886">
    <property type="term" value="C:plasma membrane"/>
    <property type="evidence" value="ECO:0007669"/>
    <property type="project" value="UniProtKB-SubCell"/>
</dbReference>
<dbReference type="EMBL" id="BFAA01013898">
    <property type="protein sequence ID" value="GCB76132.1"/>
    <property type="molecule type" value="Genomic_DNA"/>
</dbReference>
<evidence type="ECO:0000256" key="10">
    <source>
        <dbReference type="ARBA" id="ARBA00023201"/>
    </source>
</evidence>
<comment type="caution">
    <text evidence="13">The sequence shown here is derived from an EMBL/GenBank/DDBJ whole genome shotgun (WGS) entry which is preliminary data.</text>
</comment>
<dbReference type="CDD" id="cd11492">
    <property type="entry name" value="SLC5sbd_NIS-SMVT"/>
    <property type="match status" value="1"/>
</dbReference>
<feature type="transmembrane region" description="Helical" evidence="12">
    <location>
        <begin position="107"/>
        <end position="126"/>
    </location>
</feature>
<feature type="transmembrane region" description="Helical" evidence="12">
    <location>
        <begin position="157"/>
        <end position="176"/>
    </location>
</feature>
<evidence type="ECO:0000313" key="13">
    <source>
        <dbReference type="EMBL" id="GCB76132.1"/>
    </source>
</evidence>
<dbReference type="OMA" id="QICIMLA"/>
<keyword evidence="6 12" id="KW-1133">Transmembrane helix</keyword>
<feature type="transmembrane region" description="Helical" evidence="12">
    <location>
        <begin position="362"/>
        <end position="384"/>
    </location>
</feature>
<keyword evidence="4" id="KW-1003">Cell membrane</keyword>
<keyword evidence="7" id="KW-0915">Sodium</keyword>
<dbReference type="STRING" id="75743.A0A401PSQ2"/>
<dbReference type="NCBIfam" id="TIGR00813">
    <property type="entry name" value="sss"/>
    <property type="match status" value="1"/>
</dbReference>
<dbReference type="Gene3D" id="1.20.1730.10">
    <property type="entry name" value="Sodium/glucose cotransporter"/>
    <property type="match status" value="1"/>
</dbReference>
<keyword evidence="3" id="KW-0813">Transport</keyword>
<feature type="transmembrane region" description="Helical" evidence="12">
    <location>
        <begin position="197"/>
        <end position="222"/>
    </location>
</feature>
<evidence type="ECO:0000256" key="4">
    <source>
        <dbReference type="ARBA" id="ARBA00022475"/>
    </source>
</evidence>
<feature type="transmembrane region" description="Helical" evidence="12">
    <location>
        <begin position="338"/>
        <end position="355"/>
    </location>
</feature>
<protein>
    <recommendedName>
        <fullName evidence="15">Sodium-coupled monocarboxylate transporter 1</fullName>
    </recommendedName>
</protein>
<feature type="non-terminal residue" evidence="13">
    <location>
        <position position="521"/>
    </location>
</feature>
<feature type="transmembrane region" description="Helical" evidence="12">
    <location>
        <begin position="46"/>
        <end position="65"/>
    </location>
</feature>
<dbReference type="OrthoDB" id="6132759at2759"/>
<dbReference type="Pfam" id="PF00474">
    <property type="entry name" value="SSF"/>
    <property type="match status" value="1"/>
</dbReference>
<dbReference type="InterPro" id="IPR038377">
    <property type="entry name" value="Na/Glc_symporter_sf"/>
</dbReference>
<reference evidence="13 14" key="1">
    <citation type="journal article" date="2018" name="Nat. Ecol. Evol.">
        <title>Shark genomes provide insights into elasmobranch evolution and the origin of vertebrates.</title>
        <authorList>
            <person name="Hara Y"/>
            <person name="Yamaguchi K"/>
            <person name="Onimaru K"/>
            <person name="Kadota M"/>
            <person name="Koyanagi M"/>
            <person name="Keeley SD"/>
            <person name="Tatsumi K"/>
            <person name="Tanaka K"/>
            <person name="Motone F"/>
            <person name="Kageyama Y"/>
            <person name="Nozu R"/>
            <person name="Adachi N"/>
            <person name="Nishimura O"/>
            <person name="Nakagawa R"/>
            <person name="Tanegashima C"/>
            <person name="Kiyatake I"/>
            <person name="Matsumoto R"/>
            <person name="Murakumo K"/>
            <person name="Nishida K"/>
            <person name="Terakita A"/>
            <person name="Kuratani S"/>
            <person name="Sato K"/>
            <person name="Hyodo S Kuraku.S."/>
        </authorList>
    </citation>
    <scope>NUCLEOTIDE SEQUENCE [LARGE SCALE GENOMIC DNA]</scope>
</reference>
<keyword evidence="8" id="KW-0406">Ion transport</keyword>
<evidence type="ECO:0000256" key="8">
    <source>
        <dbReference type="ARBA" id="ARBA00023065"/>
    </source>
</evidence>
<keyword evidence="9 12" id="KW-0472">Membrane</keyword>
<name>A0A401PSQ2_SCYTO</name>
<evidence type="ECO:0000256" key="7">
    <source>
        <dbReference type="ARBA" id="ARBA00023053"/>
    </source>
</evidence>
<feature type="transmembrane region" description="Helical" evidence="12">
    <location>
        <begin position="444"/>
        <end position="463"/>
    </location>
</feature>
<keyword evidence="10" id="KW-0739">Sodium transport</keyword>
<feature type="transmembrane region" description="Helical" evidence="12">
    <location>
        <begin position="6"/>
        <end position="25"/>
    </location>
</feature>
<gene>
    <name evidence="13" type="ORF">scyTo_0019093</name>
</gene>
<proteinExistence type="inferred from homology"/>
<dbReference type="PANTHER" id="PTHR42985:SF45">
    <property type="entry name" value="SODIUM_IODIDE COTRANSPORTER-LIKE"/>
    <property type="match status" value="1"/>
</dbReference>
<evidence type="ECO:0000256" key="1">
    <source>
        <dbReference type="ARBA" id="ARBA00004651"/>
    </source>
</evidence>
<sequence length="521" mass="57324">MVLLFNVSCLITVVFTCLIYIPLFYRLNIISTYEYISRRFGSAVKYLIVITFLTYMFIYLGIATYTPALALSEVTGINLWISIITTGSVCTLYTTLGGIKAVVWTDVFQICIMLAGLLALLIQGLIQVGGFEKVWRTAERGGRLNFFDFDPDPRRKHTFWTTVLGGTFVWIAIYSCNQAQVQRYLSCKSEKEAKKAIFLNWVAMLGLSVAACMCGLIMYAIYETCDPVQAKRINNSNQMTPLLVLDILAHIPGVPGLFIASAFSGTLSTISSGINAIAAVSVEDIIKPNWKSWEHFSESKKTLFTKLLAMTFGIWTMLLGGLTSLLDENLMQLMRSVDGLFLGPILGVFTLAALFPKSNGKGAFVGMVISSFLSMLFGVSSQMYPPDNRFTRKLPTSTSGCHLHNITVTSSTNVTSLLTTMETYPAPEKTVNILEAMASLSYGYYTPVGCLASIIIGLLVSMVTGGTKDVDESLIAPIYHTIHKFIFKKEPSAPLPESGIQLLESTPEKLFSTGHYPSSLQ</sequence>
<evidence type="ECO:0000256" key="2">
    <source>
        <dbReference type="ARBA" id="ARBA00006434"/>
    </source>
</evidence>
<feature type="transmembrane region" description="Helical" evidence="12">
    <location>
        <begin position="307"/>
        <end position="326"/>
    </location>
</feature>
<dbReference type="InterPro" id="IPR001734">
    <property type="entry name" value="Na/solute_symporter"/>
</dbReference>
<dbReference type="GO" id="GO:0006814">
    <property type="term" value="P:sodium ion transport"/>
    <property type="evidence" value="ECO:0007669"/>
    <property type="project" value="UniProtKB-KW"/>
</dbReference>
<evidence type="ECO:0000256" key="3">
    <source>
        <dbReference type="ARBA" id="ARBA00022448"/>
    </source>
</evidence>
<evidence type="ECO:0000313" key="14">
    <source>
        <dbReference type="Proteomes" id="UP000288216"/>
    </source>
</evidence>
<evidence type="ECO:0000256" key="5">
    <source>
        <dbReference type="ARBA" id="ARBA00022692"/>
    </source>
</evidence>
<dbReference type="Proteomes" id="UP000288216">
    <property type="component" value="Unassembled WGS sequence"/>
</dbReference>
<evidence type="ECO:0008006" key="15">
    <source>
        <dbReference type="Google" id="ProtNLM"/>
    </source>
</evidence>
<keyword evidence="5 12" id="KW-0812">Transmembrane</keyword>
<comment type="subcellular location">
    <subcellularLocation>
        <location evidence="1">Cell membrane</location>
        <topology evidence="1">Multi-pass membrane protein</topology>
    </subcellularLocation>
</comment>
<feature type="transmembrane region" description="Helical" evidence="12">
    <location>
        <begin position="77"/>
        <end position="95"/>
    </location>
</feature>
<keyword evidence="14" id="KW-1185">Reference proteome</keyword>